<dbReference type="SUPFAM" id="SSF52317">
    <property type="entry name" value="Class I glutamine amidotransferase-like"/>
    <property type="match status" value="1"/>
</dbReference>
<name>A0A447U0Y7_SALET</name>
<gene>
    <name evidence="7" type="primary">cobQ_2</name>
    <name evidence="7" type="ORF">NCTC6754_05092</name>
</gene>
<comment type="function">
    <text evidence="5">Catalyzes amidations at positions B, D, E, and G on adenosylcobyrinic A,C-diamide. NH(2) groups are provided by glutamine, and one molecule of ATP is hydrogenolyzed for each amidation.</text>
</comment>
<evidence type="ECO:0000256" key="1">
    <source>
        <dbReference type="ARBA" id="ARBA00004953"/>
    </source>
</evidence>
<keyword evidence="3" id="KW-0169">Cobalamin biosynthesis</keyword>
<dbReference type="EMBL" id="LR134190">
    <property type="protein sequence ID" value="VEB57831.1"/>
    <property type="molecule type" value="Genomic_DNA"/>
</dbReference>
<dbReference type="CDD" id="cd01750">
    <property type="entry name" value="GATase1_CobQ"/>
    <property type="match status" value="1"/>
</dbReference>
<dbReference type="Pfam" id="PF07685">
    <property type="entry name" value="GATase_3"/>
    <property type="match status" value="2"/>
</dbReference>
<dbReference type="Gene3D" id="3.40.50.880">
    <property type="match status" value="1"/>
</dbReference>
<sequence length="224" mass="23741">MQLPHISNFTDFNALAAQPDVRIRYIRRPEALTDVDLVILPGSKNTLSDLAWLRESGMADAVLQTTSAGRAGDGDLRRLPDAGATTIVDEVESGLGTQPGLGLLNTITRFAQDKTTTQVNATMSGELPGWLAAAAGLPVRGYEIHMGETVLQEGCCTAMTLQKNGCSVADGAVTADGLAFGTYLHGLFDSDAFTRAVVNGLRARKGLAPWETTFCYADHKSAAI</sequence>
<organism evidence="7 8">
    <name type="scientific">Salmonella enterica I</name>
    <dbReference type="NCBI Taxonomy" id="59201"/>
    <lineage>
        <taxon>Bacteria</taxon>
        <taxon>Pseudomonadati</taxon>
        <taxon>Pseudomonadota</taxon>
        <taxon>Gammaproteobacteria</taxon>
        <taxon>Enterobacterales</taxon>
        <taxon>Enterobacteriaceae</taxon>
        <taxon>Salmonella</taxon>
    </lineage>
</organism>
<feature type="domain" description="CobB/CobQ-like glutamine amidotransferase" evidence="6">
    <location>
        <begin position="2"/>
        <end position="69"/>
    </location>
</feature>
<dbReference type="AlphaFoldDB" id="A0A447U0Y7"/>
<evidence type="ECO:0000256" key="5">
    <source>
        <dbReference type="ARBA" id="ARBA00025166"/>
    </source>
</evidence>
<evidence type="ECO:0000259" key="6">
    <source>
        <dbReference type="Pfam" id="PF07685"/>
    </source>
</evidence>
<proteinExistence type="inferred from homology"/>
<dbReference type="PANTHER" id="PTHR21343:SF1">
    <property type="entry name" value="COBYRIC ACID SYNTHASE"/>
    <property type="match status" value="1"/>
</dbReference>
<dbReference type="PROSITE" id="PS51274">
    <property type="entry name" value="GATASE_COBBQ"/>
    <property type="match status" value="1"/>
</dbReference>
<dbReference type="Proteomes" id="UP000269208">
    <property type="component" value="Chromosome"/>
</dbReference>
<dbReference type="PANTHER" id="PTHR21343">
    <property type="entry name" value="DETHIOBIOTIN SYNTHETASE"/>
    <property type="match status" value="1"/>
</dbReference>
<evidence type="ECO:0000313" key="7">
    <source>
        <dbReference type="EMBL" id="VEB57831.1"/>
    </source>
</evidence>
<reference evidence="7 8" key="1">
    <citation type="submission" date="2018-12" db="EMBL/GenBank/DDBJ databases">
        <authorList>
            <consortium name="Pathogen Informatics"/>
        </authorList>
    </citation>
    <scope>NUCLEOTIDE SEQUENCE [LARGE SCALE GENOMIC DNA]</scope>
    <source>
        <strain evidence="7 8">NCTC6754</strain>
    </source>
</reference>
<dbReference type="GO" id="GO:0051921">
    <property type="term" value="F:adenosylcobyric acid synthase (glutamine-hydrolyzing) activity"/>
    <property type="evidence" value="ECO:0007669"/>
    <property type="project" value="UniProtKB-EC"/>
</dbReference>
<evidence type="ECO:0000256" key="4">
    <source>
        <dbReference type="ARBA" id="ARBA00022962"/>
    </source>
</evidence>
<comment type="similarity">
    <text evidence="2">Belongs to the CobB/CobQ family. CobQ subfamily.</text>
</comment>
<evidence type="ECO:0000256" key="2">
    <source>
        <dbReference type="ARBA" id="ARBA00006205"/>
    </source>
</evidence>
<dbReference type="InterPro" id="IPR011698">
    <property type="entry name" value="GATase_3"/>
</dbReference>
<keyword evidence="4" id="KW-0315">Glutamine amidotransferase</keyword>
<dbReference type="InterPro" id="IPR029062">
    <property type="entry name" value="Class_I_gatase-like"/>
</dbReference>
<dbReference type="GO" id="GO:0009236">
    <property type="term" value="P:cobalamin biosynthetic process"/>
    <property type="evidence" value="ECO:0007669"/>
    <property type="project" value="UniProtKB-KW"/>
</dbReference>
<comment type="pathway">
    <text evidence="1">Cofactor biosynthesis; adenosylcobalamin biosynthesis.</text>
</comment>
<accession>A0A447U0Y7</accession>
<evidence type="ECO:0000313" key="8">
    <source>
        <dbReference type="Proteomes" id="UP000269208"/>
    </source>
</evidence>
<dbReference type="InterPro" id="IPR033949">
    <property type="entry name" value="CobQ_GATase1"/>
</dbReference>
<dbReference type="EC" id="6.3.5.10" evidence="7"/>
<feature type="domain" description="CobB/CobQ-like glutamine amidotransferase" evidence="6">
    <location>
        <begin position="87"/>
        <end position="192"/>
    </location>
</feature>
<protein>
    <submittedName>
        <fullName evidence="7">Cobyric acid synthase</fullName>
        <ecNumber evidence="7">6.3.5.10</ecNumber>
    </submittedName>
</protein>
<keyword evidence="7" id="KW-0436">Ligase</keyword>
<evidence type="ECO:0000256" key="3">
    <source>
        <dbReference type="ARBA" id="ARBA00022573"/>
    </source>
</evidence>